<keyword evidence="1" id="KW-0862">Zinc</keyword>
<keyword evidence="5" id="KW-1185">Reference proteome</keyword>
<organism evidence="4 5">
    <name type="scientific">Trichogramma kaykai</name>
    <dbReference type="NCBI Taxonomy" id="54128"/>
    <lineage>
        <taxon>Eukaryota</taxon>
        <taxon>Metazoa</taxon>
        <taxon>Ecdysozoa</taxon>
        <taxon>Arthropoda</taxon>
        <taxon>Hexapoda</taxon>
        <taxon>Insecta</taxon>
        <taxon>Pterygota</taxon>
        <taxon>Neoptera</taxon>
        <taxon>Endopterygota</taxon>
        <taxon>Hymenoptera</taxon>
        <taxon>Apocrita</taxon>
        <taxon>Proctotrupomorpha</taxon>
        <taxon>Chalcidoidea</taxon>
        <taxon>Trichogrammatidae</taxon>
        <taxon>Trichogramma</taxon>
    </lineage>
</organism>
<dbReference type="GO" id="GO:0008270">
    <property type="term" value="F:zinc ion binding"/>
    <property type="evidence" value="ECO:0007669"/>
    <property type="project" value="UniProtKB-KW"/>
</dbReference>
<name>A0ABD2XBW9_9HYME</name>
<sequence length="751" mass="86396">MSSNRTDLYQSFYNAHLRAYPNSSKQDNQKKMNLEWSAAKKDYKLSKDFDSFIKNRIKSLDLIATQNRSRSSVLSYFGKTSKISGKPESHVDDKSVDRNCEILKKDTLCTNKTVGENATEKNPLKRQYSTPAQDDTKKKIQAYESKISSLTMMKDTNLGDEKEIHRELKKARTEVQKNQTILDRKIKMAKYQKKFRENEKTKKLSKTNNPIGSNSEDNQKVNFKVGRPRKEEEFPELLQTICDIAICNSAADEPRQTEEIRTCSTLQDLTNRLQEKGIQIKKSTVYLRLLPKRSTSLEGQRHINTVPVRLCKPQNELHSQHPDGKFCTTTIKMVDALASELGQKQVAYISQDDKARVKIGMTAAYSGPTYIAIRSGKHSSSTAATHANDIESLFQLDHFDEILRMNNSETKPVLIISVDGGPRYHKTIAYAIQHFKKYALDALFIMTNAPGRSAFNRVERRMAPLSLALSGVILPYDFYGNHLDSKKECVDKELELKNFATAGETLSEIWSEMEIDKFPVLAKYITPDESLPSLPVIDYSWHQKHVRESQYFLQIVKCDDRSCCTDFRSDVRLFLHDRFFPPPLLYKRHENDGRLLIADPLKDAKNASFFTLFKRLSIKLNCNDPTFKNLPYDYHCSTVQDILQDRICPFCGLYFASLKNVKEHRKVIHPAQRIAKKILKKIATRIIKRRNDEVLCVVDNNDAQDIEWLAIEEVINADSFLPSQESEVNTEDLPIIESIKDWLKCDWEEVN</sequence>
<keyword evidence="1" id="KW-0479">Metal-binding</keyword>
<dbReference type="PROSITE" id="PS50157">
    <property type="entry name" value="ZINC_FINGER_C2H2_2"/>
    <property type="match status" value="1"/>
</dbReference>
<evidence type="ECO:0000256" key="1">
    <source>
        <dbReference type="PROSITE-ProRule" id="PRU00042"/>
    </source>
</evidence>
<keyword evidence="1" id="KW-0863">Zinc-finger</keyword>
<evidence type="ECO:0000259" key="3">
    <source>
        <dbReference type="PROSITE" id="PS50157"/>
    </source>
</evidence>
<protein>
    <recommendedName>
        <fullName evidence="3">C2H2-type domain-containing protein</fullName>
    </recommendedName>
</protein>
<proteinExistence type="predicted"/>
<dbReference type="InterPro" id="IPR013087">
    <property type="entry name" value="Znf_C2H2_type"/>
</dbReference>
<dbReference type="Proteomes" id="UP001627154">
    <property type="component" value="Unassembled WGS sequence"/>
</dbReference>
<dbReference type="AlphaFoldDB" id="A0ABD2XBW9"/>
<evidence type="ECO:0000256" key="2">
    <source>
        <dbReference type="SAM" id="MobiDB-lite"/>
    </source>
</evidence>
<dbReference type="PANTHER" id="PTHR46954:SF1">
    <property type="entry name" value="C2H2-TYPE DOMAIN-CONTAINING PROTEIN"/>
    <property type="match status" value="1"/>
</dbReference>
<evidence type="ECO:0000313" key="5">
    <source>
        <dbReference type="Proteomes" id="UP001627154"/>
    </source>
</evidence>
<dbReference type="EMBL" id="JBJJXI010000033">
    <property type="protein sequence ID" value="KAL3402752.1"/>
    <property type="molecule type" value="Genomic_DNA"/>
</dbReference>
<dbReference type="PANTHER" id="PTHR46954">
    <property type="entry name" value="C2H2-TYPE DOMAIN-CONTAINING PROTEIN"/>
    <property type="match status" value="1"/>
</dbReference>
<dbReference type="PROSITE" id="PS00028">
    <property type="entry name" value="ZINC_FINGER_C2H2_1"/>
    <property type="match status" value="1"/>
</dbReference>
<evidence type="ECO:0000313" key="4">
    <source>
        <dbReference type="EMBL" id="KAL3402752.1"/>
    </source>
</evidence>
<feature type="region of interest" description="Disordered" evidence="2">
    <location>
        <begin position="197"/>
        <end position="220"/>
    </location>
</feature>
<feature type="domain" description="C2H2-type" evidence="3">
    <location>
        <begin position="646"/>
        <end position="674"/>
    </location>
</feature>
<comment type="caution">
    <text evidence="4">The sequence shown here is derived from an EMBL/GenBank/DDBJ whole genome shotgun (WGS) entry which is preliminary data.</text>
</comment>
<gene>
    <name evidence="4" type="ORF">TKK_004352</name>
</gene>
<accession>A0ABD2XBW9</accession>
<feature type="compositionally biased region" description="Polar residues" evidence="2">
    <location>
        <begin position="206"/>
        <end position="216"/>
    </location>
</feature>
<reference evidence="4 5" key="1">
    <citation type="journal article" date="2024" name="bioRxiv">
        <title>A reference genome for Trichogramma kaykai: A tiny desert-dwelling parasitoid wasp with competing sex-ratio distorters.</title>
        <authorList>
            <person name="Culotta J."/>
            <person name="Lindsey A.R."/>
        </authorList>
    </citation>
    <scope>NUCLEOTIDE SEQUENCE [LARGE SCALE GENOMIC DNA]</scope>
    <source>
        <strain evidence="4 5">KSX58</strain>
    </source>
</reference>